<dbReference type="Proteomes" id="UP000663828">
    <property type="component" value="Unassembled WGS sequence"/>
</dbReference>
<feature type="transmembrane region" description="Helical" evidence="1">
    <location>
        <begin position="154"/>
        <end position="173"/>
    </location>
</feature>
<reference evidence="4" key="1">
    <citation type="submission" date="2021-02" db="EMBL/GenBank/DDBJ databases">
        <authorList>
            <person name="Nowell W R."/>
        </authorList>
    </citation>
    <scope>NUCLEOTIDE SEQUENCE</scope>
</reference>
<feature type="domain" description="Acyltransferase 3" evidence="2">
    <location>
        <begin position="5"/>
        <end position="354"/>
    </location>
</feature>
<keyword evidence="1" id="KW-0812">Transmembrane</keyword>
<evidence type="ECO:0000313" key="4">
    <source>
        <dbReference type="EMBL" id="CAF1035553.1"/>
    </source>
</evidence>
<feature type="transmembrane region" description="Helical" evidence="1">
    <location>
        <begin position="303"/>
        <end position="324"/>
    </location>
</feature>
<feature type="transmembrane region" description="Helical" evidence="1">
    <location>
        <begin position="69"/>
        <end position="90"/>
    </location>
</feature>
<feature type="transmembrane region" description="Helical" evidence="1">
    <location>
        <begin position="264"/>
        <end position="282"/>
    </location>
</feature>
<dbReference type="EMBL" id="CAJNOR010000914">
    <property type="protein sequence ID" value="CAF1035553.1"/>
    <property type="molecule type" value="Genomic_DNA"/>
</dbReference>
<protein>
    <recommendedName>
        <fullName evidence="2">Acyltransferase 3 domain-containing protein</fullName>
    </recommendedName>
</protein>
<dbReference type="AlphaFoldDB" id="A0A814JAW0"/>
<feature type="transmembrane region" description="Helical" evidence="1">
    <location>
        <begin position="122"/>
        <end position="142"/>
    </location>
</feature>
<dbReference type="Proteomes" id="UP000663852">
    <property type="component" value="Unassembled WGS sequence"/>
</dbReference>
<keyword evidence="1" id="KW-1133">Transmembrane helix</keyword>
<gene>
    <name evidence="3" type="ORF">EDS130_LOCUS13769</name>
    <name evidence="4" type="ORF">XAT740_LOCUS14984</name>
</gene>
<proteinExistence type="predicted"/>
<dbReference type="InterPro" id="IPR002656">
    <property type="entry name" value="Acyl_transf_3_dom"/>
</dbReference>
<dbReference type="GO" id="GO:0016747">
    <property type="term" value="F:acyltransferase activity, transferring groups other than amino-acyl groups"/>
    <property type="evidence" value="ECO:0007669"/>
    <property type="project" value="InterPro"/>
</dbReference>
<keyword evidence="5" id="KW-1185">Reference proteome</keyword>
<evidence type="ECO:0000313" key="3">
    <source>
        <dbReference type="EMBL" id="CAF0979016.1"/>
    </source>
</evidence>
<dbReference type="EMBL" id="CAJNOJ010000055">
    <property type="protein sequence ID" value="CAF0979016.1"/>
    <property type="molecule type" value="Genomic_DNA"/>
</dbReference>
<evidence type="ECO:0000259" key="2">
    <source>
        <dbReference type="Pfam" id="PF01757"/>
    </source>
</evidence>
<feature type="transmembrane region" description="Helical" evidence="1">
    <location>
        <begin position="193"/>
        <end position="214"/>
    </location>
</feature>
<feature type="transmembrane region" description="Helical" evidence="1">
    <location>
        <begin position="226"/>
        <end position="244"/>
    </location>
</feature>
<sequence length="378" mass="44523">MRHKEMDILKAFGILYVLGIHYYLPPIFANPYRSSVLSMFFFISGCFFKSFDGFRAKLIYCANKTRDLILPYFLYQILFTIICYILQRYLAIQLLTTYYRHDLLQYPVVCLLKPVFGGMSNVLGISWFISDLWLILILVQFVYRNKESSLKIDLVYLVCFLFLALVNIQWSYTSPRQATRSALNIPLPLLDHPMPKLIIVRTSFGLFFFFSGIVYRTHIEKYQHVIFTEINFCLVYIAFSQLVYQYSANLTTHQFNAEFSPAPFWLHVTTTTLSIYMFIYIAKCASKQLANNGLWVKIGQETYHIMCQHLMIFQLLNILMITIFHDGNLQVLSANLDYKYKAAARWPIYIGFGLLIPTFSAIYVRRLIRNRLFRWQQV</sequence>
<evidence type="ECO:0000313" key="5">
    <source>
        <dbReference type="Proteomes" id="UP000663828"/>
    </source>
</evidence>
<keyword evidence="1" id="KW-0472">Membrane</keyword>
<name>A0A814JAW0_ADIRI</name>
<accession>A0A814JAW0</accession>
<organism evidence="4 5">
    <name type="scientific">Adineta ricciae</name>
    <name type="common">Rotifer</name>
    <dbReference type="NCBI Taxonomy" id="249248"/>
    <lineage>
        <taxon>Eukaryota</taxon>
        <taxon>Metazoa</taxon>
        <taxon>Spiralia</taxon>
        <taxon>Gnathifera</taxon>
        <taxon>Rotifera</taxon>
        <taxon>Eurotatoria</taxon>
        <taxon>Bdelloidea</taxon>
        <taxon>Adinetida</taxon>
        <taxon>Adinetidae</taxon>
        <taxon>Adineta</taxon>
    </lineage>
</organism>
<feature type="transmembrane region" description="Helical" evidence="1">
    <location>
        <begin position="344"/>
        <end position="364"/>
    </location>
</feature>
<dbReference type="Pfam" id="PF01757">
    <property type="entry name" value="Acyl_transf_3"/>
    <property type="match status" value="1"/>
</dbReference>
<comment type="caution">
    <text evidence="4">The sequence shown here is derived from an EMBL/GenBank/DDBJ whole genome shotgun (WGS) entry which is preliminary data.</text>
</comment>
<evidence type="ECO:0000256" key="1">
    <source>
        <dbReference type="SAM" id="Phobius"/>
    </source>
</evidence>
<dbReference type="OrthoDB" id="10057147at2759"/>
<feature type="transmembrane region" description="Helical" evidence="1">
    <location>
        <begin position="7"/>
        <end position="24"/>
    </location>
</feature>